<comment type="caution">
    <text evidence="1">The sequence shown here is derived from an EMBL/GenBank/DDBJ whole genome shotgun (WGS) entry which is preliminary data.</text>
</comment>
<sequence length="121" mass="14344">MMEELLKKINQGYDGLIRVIKVFNGFQNAEITISVIDLENNRDWINVVFFIKGIKEFKINQRMNFSNVVLSDGIKFKKIDNHFYIDFAPYSDEIVTIEDFRFSDIYFGCDSIEWETKSYSE</sequence>
<dbReference type="AlphaFoldDB" id="A0A246GFN8"/>
<dbReference type="EMBL" id="MTCZ01000200">
    <property type="protein sequence ID" value="OWP82954.1"/>
    <property type="molecule type" value="Genomic_DNA"/>
</dbReference>
<gene>
    <name evidence="1" type="ORF">BWK59_13095</name>
</gene>
<reference evidence="1 2" key="1">
    <citation type="journal article" date="2017" name="Infect. Genet. Evol.">
        <title>Comparative genome analysis of fish pathogen Flavobacterium columnare reveals extensive sequence diversity within the species.</title>
        <authorList>
            <person name="Kayansamruaj P."/>
            <person name="Dong H.T."/>
            <person name="Hirono I."/>
            <person name="Kondo H."/>
            <person name="Senapin S."/>
            <person name="Rodkhum C."/>
        </authorList>
    </citation>
    <scope>NUCLEOTIDE SEQUENCE [LARGE SCALE GENOMIC DNA]</scope>
    <source>
        <strain evidence="1 2">1215</strain>
    </source>
</reference>
<evidence type="ECO:0000313" key="2">
    <source>
        <dbReference type="Proteomes" id="UP000197768"/>
    </source>
</evidence>
<proteinExistence type="predicted"/>
<dbReference type="Proteomes" id="UP000197768">
    <property type="component" value="Unassembled WGS sequence"/>
</dbReference>
<name>A0A246GFN8_9FLAO</name>
<evidence type="ECO:0000313" key="1">
    <source>
        <dbReference type="EMBL" id="OWP82954.1"/>
    </source>
</evidence>
<accession>A0A246GFN8</accession>
<organism evidence="1 2">
    <name type="scientific">Flavobacterium davisii</name>
    <dbReference type="NCBI Taxonomy" id="2906077"/>
    <lineage>
        <taxon>Bacteria</taxon>
        <taxon>Pseudomonadati</taxon>
        <taxon>Bacteroidota</taxon>
        <taxon>Flavobacteriia</taxon>
        <taxon>Flavobacteriales</taxon>
        <taxon>Flavobacteriaceae</taxon>
        <taxon>Flavobacterium</taxon>
    </lineage>
</organism>
<protein>
    <submittedName>
        <fullName evidence="1">Uncharacterized protein</fullName>
    </submittedName>
</protein>